<dbReference type="RefSeq" id="YP_009210804.1">
    <property type="nucleotide sequence ID" value="NC_028933.1"/>
</dbReference>
<evidence type="ECO:0000313" key="2">
    <source>
        <dbReference type="EMBL" id="AJD82714.1"/>
    </source>
</evidence>
<dbReference type="Proteomes" id="UP000031719">
    <property type="component" value="Segment"/>
</dbReference>
<dbReference type="OrthoDB" id="15162at10239"/>
<dbReference type="KEGG" id="vg:26637247"/>
<sequence>MTNSNGDRTQGHRRCYRTSEVTSDIYDAIYNIPAIAGSPKRPPDDDWVYYLLMVVLFISLCMAFLTPLITSKDTAYESQSLLRATENLRRADPEWRHLQGHQGSCAPQG</sequence>
<reference evidence="2 3" key="1">
    <citation type="submission" date="2014-12" db="EMBL/GenBank/DDBJ databases">
        <authorList>
            <person name="Magill D.J."/>
            <person name="Shaburova O.V."/>
            <person name="Chesnokova E.N."/>
            <person name="Pleteneva E.A."/>
            <person name="Krylov V.N."/>
            <person name="Kulakov L.A."/>
        </authorList>
    </citation>
    <scope>NUCLEOTIDE SEQUENCE [LARGE SCALE GENOMIC DNA]</scope>
</reference>
<evidence type="ECO:0000313" key="3">
    <source>
        <dbReference type="Proteomes" id="UP000031719"/>
    </source>
</evidence>
<feature type="transmembrane region" description="Helical" evidence="1">
    <location>
        <begin position="47"/>
        <end position="69"/>
    </location>
</feature>
<evidence type="ECO:0000256" key="1">
    <source>
        <dbReference type="SAM" id="Phobius"/>
    </source>
</evidence>
<dbReference type="EMBL" id="KP233880">
    <property type="protein sequence ID" value="AJD82714.1"/>
    <property type="molecule type" value="Genomic_DNA"/>
</dbReference>
<accession>A0A0B5A422</accession>
<name>A0A0B5A422_9CAUD</name>
<organism evidence="2 3">
    <name type="scientific">Pseudomonas phage PhiCHU</name>
    <dbReference type="NCBI Taxonomy" id="1589273"/>
    <lineage>
        <taxon>Viruses</taxon>
        <taxon>Duplodnaviria</taxon>
        <taxon>Heunggongvirae</taxon>
        <taxon>Uroviricota</taxon>
        <taxon>Caudoviricetes</taxon>
        <taxon>Bruynoghevirus</taxon>
        <taxon>Bruynoghevirus CHU</taxon>
    </lineage>
</organism>
<proteinExistence type="predicted"/>
<keyword evidence="1" id="KW-1133">Transmembrane helix</keyword>
<keyword evidence="3" id="KW-1185">Reference proteome</keyword>
<protein>
    <submittedName>
        <fullName evidence="2">Uncharacterized protein</fullName>
    </submittedName>
</protein>
<gene>
    <name evidence="2" type="ORF">PhiCHU_21</name>
</gene>
<keyword evidence="1" id="KW-0812">Transmembrane</keyword>
<dbReference type="GeneID" id="26637247"/>
<keyword evidence="1" id="KW-0472">Membrane</keyword>